<proteinExistence type="predicted"/>
<gene>
    <name evidence="2" type="ORF">G8D99_13500</name>
</gene>
<sequence>MKLQTLIISAVTALTLSACATTPKTLPSGEPATAFVIEQHKNLDVEPVTKHNLARLIKQSNNCVIDFTGNFDSGKATEYWIFKGDQLISAYTNLDTQADDQQVIFDLNDPEKQENFKSLKSNFSKKNLAKCD</sequence>
<evidence type="ECO:0000313" key="2">
    <source>
        <dbReference type="EMBL" id="QIO09928.1"/>
    </source>
</evidence>
<dbReference type="PROSITE" id="PS51257">
    <property type="entry name" value="PROKAR_LIPOPROTEIN"/>
    <property type="match status" value="1"/>
</dbReference>
<evidence type="ECO:0000313" key="3">
    <source>
        <dbReference type="Proteomes" id="UP000501939"/>
    </source>
</evidence>
<accession>A0A6G8S7A0</accession>
<evidence type="ECO:0000256" key="1">
    <source>
        <dbReference type="SAM" id="SignalP"/>
    </source>
</evidence>
<protein>
    <submittedName>
        <fullName evidence="2">Uncharacterized protein</fullName>
    </submittedName>
</protein>
<feature type="signal peptide" evidence="1">
    <location>
        <begin position="1"/>
        <end position="20"/>
    </location>
</feature>
<dbReference type="AlphaFoldDB" id="A0A6G8S7A0"/>
<name>A0A6G8S7A0_9GAMM</name>
<keyword evidence="1" id="KW-0732">Signal</keyword>
<feature type="chain" id="PRO_5026259029" evidence="1">
    <location>
        <begin position="21"/>
        <end position="132"/>
    </location>
</feature>
<organism evidence="2 3">
    <name type="scientific">Acinetobacter lanii</name>
    <dbReference type="NCBI Taxonomy" id="2715163"/>
    <lineage>
        <taxon>Bacteria</taxon>
        <taxon>Pseudomonadati</taxon>
        <taxon>Pseudomonadota</taxon>
        <taxon>Gammaproteobacteria</taxon>
        <taxon>Moraxellales</taxon>
        <taxon>Moraxellaceae</taxon>
        <taxon>Acinetobacter</taxon>
    </lineage>
</organism>
<dbReference type="EMBL" id="CP049916">
    <property type="protein sequence ID" value="QIO09928.1"/>
    <property type="molecule type" value="Genomic_DNA"/>
</dbReference>
<dbReference type="RefSeq" id="WP_166326770.1">
    <property type="nucleotide sequence ID" value="NZ_CP049916.1"/>
</dbReference>
<keyword evidence="3" id="KW-1185">Reference proteome</keyword>
<dbReference type="Proteomes" id="UP000501939">
    <property type="component" value="Chromosome"/>
</dbReference>
<dbReference type="KEGG" id="alj:G8D99_13500"/>
<reference evidence="2 3" key="1">
    <citation type="submission" date="2020-03" db="EMBL/GenBank/DDBJ databases">
        <authorList>
            <person name="Zhu W."/>
        </authorList>
    </citation>
    <scope>NUCLEOTIDE SEQUENCE [LARGE SCALE GENOMIC DNA]</scope>
    <source>
        <strain evidence="2 3">185</strain>
    </source>
</reference>